<dbReference type="GO" id="GO:0016757">
    <property type="term" value="F:glycosyltransferase activity"/>
    <property type="evidence" value="ECO:0007669"/>
    <property type="project" value="UniProtKB-KW"/>
</dbReference>
<dbReference type="AlphaFoldDB" id="A0AA42BBY1"/>
<dbReference type="CDD" id="cd00773">
    <property type="entry name" value="HisRS-like_core"/>
    <property type="match status" value="1"/>
</dbReference>
<dbReference type="InterPro" id="IPR041715">
    <property type="entry name" value="HisRS-like_core"/>
</dbReference>
<feature type="region of interest" description="Disordered" evidence="4">
    <location>
        <begin position="1"/>
        <end position="29"/>
    </location>
</feature>
<sequence length="490" mass="53735">MTDTGALPSQREATTPVERLRGMQDAGPEAYRSRRTVLERLLDVLGRHGYQLIETPVLEPTELFLRKSGAERIAQMYAVTYRNREIALRPEHTASVLRYYVESLQTEPLPLRLAYAGPVFRYERPQAGRSRQFTEVGCELLGAPGPAGDAEVIHLAAEVLDAVGIRPRIVVGHVGIVLDFLSRLPLRQRVRDWLLWSMERLRKGQPVDLEPELAGLTGSGRLAELYQELGSSLRGVSGEQLERWVLAILQETGVQMAGGSRTPEEIVSGVLAKLNRSHDVDVVRRSFAFVRDLAAIHGPPDEAIPALRALIERHELDPSPIAQLETVLDLLVAYGIERDRIELSPGMARGLHYYTGVLFEVYAADQPSLQLCGGGRYDDLAQVLGARAPLPACGFSCGLERIAEAATLPPPAAPEVTLVAPAVPEALARAAEVAEALRTAGQVVELDVRGRSASANRRYARRRGIHRLVLVHADGEVQTEMLSGKGNDRE</sequence>
<dbReference type="GO" id="GO:0006427">
    <property type="term" value="P:histidyl-tRNA aminoacylation"/>
    <property type="evidence" value="ECO:0007669"/>
    <property type="project" value="TreeGrafter"/>
</dbReference>
<dbReference type="Gene3D" id="3.30.930.10">
    <property type="entry name" value="Bira Bifunctional Protein, Domain 2"/>
    <property type="match status" value="1"/>
</dbReference>
<gene>
    <name evidence="6" type="ORF">NET02_03745</name>
</gene>
<evidence type="ECO:0000256" key="2">
    <source>
        <dbReference type="ARBA" id="ARBA00017399"/>
    </source>
</evidence>
<dbReference type="InterPro" id="IPR006195">
    <property type="entry name" value="aa-tRNA-synth_II"/>
</dbReference>
<dbReference type="PANTHER" id="PTHR43707">
    <property type="entry name" value="HISTIDYL-TRNA SYNTHETASE"/>
    <property type="match status" value="1"/>
</dbReference>
<keyword evidence="6" id="KW-0328">Glycosyltransferase</keyword>
<name>A0AA42BBY1_9BACT</name>
<evidence type="ECO:0000256" key="3">
    <source>
        <dbReference type="PIRSR" id="PIRSR001549-1"/>
    </source>
</evidence>
<feature type="domain" description="Aminoacyl-transfer RNA synthetases class-II family profile" evidence="5">
    <location>
        <begin position="21"/>
        <end position="421"/>
    </location>
</feature>
<keyword evidence="7" id="KW-1185">Reference proteome</keyword>
<dbReference type="Pfam" id="PF13393">
    <property type="entry name" value="tRNA-synt_His"/>
    <property type="match status" value="2"/>
</dbReference>
<evidence type="ECO:0000256" key="1">
    <source>
        <dbReference type="ARBA" id="ARBA00011738"/>
    </source>
</evidence>
<dbReference type="SUPFAM" id="SSF55681">
    <property type="entry name" value="Class II aaRS and biotin synthetases"/>
    <property type="match status" value="1"/>
</dbReference>
<dbReference type="InterPro" id="IPR045864">
    <property type="entry name" value="aa-tRNA-synth_II/BPL/LPL"/>
</dbReference>
<evidence type="ECO:0000256" key="4">
    <source>
        <dbReference type="SAM" id="MobiDB-lite"/>
    </source>
</evidence>
<evidence type="ECO:0000313" key="7">
    <source>
        <dbReference type="Proteomes" id="UP001165306"/>
    </source>
</evidence>
<organism evidence="6 7">
    <name type="scientific">Thermalbibacter longus</name>
    <dbReference type="NCBI Taxonomy" id="2951981"/>
    <lineage>
        <taxon>Bacteria</taxon>
        <taxon>Pseudomonadati</taxon>
        <taxon>Thermomicrobiota</taxon>
        <taxon>Thermomicrobia</taxon>
        <taxon>Thermomicrobiales</taxon>
        <taxon>Thermomicrobiaceae</taxon>
        <taxon>Thermalbibacter</taxon>
    </lineage>
</organism>
<comment type="caution">
    <text evidence="6">The sequence shown here is derived from an EMBL/GenBank/DDBJ whole genome shotgun (WGS) entry which is preliminary data.</text>
</comment>
<dbReference type="PIRSF" id="PIRSF001549">
    <property type="entry name" value="His-tRNA_synth"/>
    <property type="match status" value="1"/>
</dbReference>
<dbReference type="GO" id="GO:0005737">
    <property type="term" value="C:cytoplasm"/>
    <property type="evidence" value="ECO:0007669"/>
    <property type="project" value="InterPro"/>
</dbReference>
<evidence type="ECO:0000313" key="6">
    <source>
        <dbReference type="EMBL" id="MCM8748248.1"/>
    </source>
</evidence>
<dbReference type="PANTHER" id="PTHR43707:SF1">
    <property type="entry name" value="HISTIDINE--TRNA LIGASE, MITOCHONDRIAL-RELATED"/>
    <property type="match status" value="1"/>
</dbReference>
<dbReference type="GO" id="GO:0004821">
    <property type="term" value="F:histidine-tRNA ligase activity"/>
    <property type="evidence" value="ECO:0007669"/>
    <property type="project" value="TreeGrafter"/>
</dbReference>
<proteinExistence type="predicted"/>
<feature type="binding site" evidence="3">
    <location>
        <begin position="353"/>
        <end position="354"/>
    </location>
    <ligand>
        <name>L-histidine</name>
        <dbReference type="ChEBI" id="CHEBI:57595"/>
    </ligand>
</feature>
<dbReference type="Proteomes" id="UP001165306">
    <property type="component" value="Unassembled WGS sequence"/>
</dbReference>
<protein>
    <recommendedName>
        <fullName evidence="2">Histidine--tRNA ligase</fullName>
    </recommendedName>
</protein>
<dbReference type="Gene3D" id="3.40.50.800">
    <property type="entry name" value="Anticodon-binding domain"/>
    <property type="match status" value="1"/>
</dbReference>
<feature type="binding site" evidence="3">
    <location>
        <begin position="91"/>
        <end position="93"/>
    </location>
    <ligand>
        <name>L-histidine</name>
        <dbReference type="ChEBI" id="CHEBI:57595"/>
    </ligand>
</feature>
<feature type="binding site" evidence="3">
    <location>
        <position position="139"/>
    </location>
    <ligand>
        <name>L-histidine</name>
        <dbReference type="ChEBI" id="CHEBI:57595"/>
    </ligand>
</feature>
<accession>A0AA42BBY1</accession>
<dbReference type="SUPFAM" id="SSF52954">
    <property type="entry name" value="Class II aaRS ABD-related"/>
    <property type="match status" value="1"/>
</dbReference>
<feature type="binding site" evidence="3">
    <location>
        <position position="121"/>
    </location>
    <ligand>
        <name>L-histidine</name>
        <dbReference type="ChEBI" id="CHEBI:57595"/>
    </ligand>
</feature>
<evidence type="ECO:0000259" key="5">
    <source>
        <dbReference type="PROSITE" id="PS50862"/>
    </source>
</evidence>
<dbReference type="RefSeq" id="WP_284056031.1">
    <property type="nucleotide sequence ID" value="NZ_JAMSLR010000002.1"/>
</dbReference>
<feature type="binding site" evidence="3">
    <location>
        <position position="349"/>
    </location>
    <ligand>
        <name>L-histidine</name>
        <dbReference type="ChEBI" id="CHEBI:57595"/>
    </ligand>
</feature>
<keyword evidence="6" id="KW-0808">Transferase</keyword>
<dbReference type="EMBL" id="JAMSLR010000002">
    <property type="protein sequence ID" value="MCM8748248.1"/>
    <property type="molecule type" value="Genomic_DNA"/>
</dbReference>
<dbReference type="InterPro" id="IPR036621">
    <property type="entry name" value="Anticodon-bd_dom_sf"/>
</dbReference>
<comment type="subunit">
    <text evidence="1">Homodimer.</text>
</comment>
<dbReference type="PROSITE" id="PS50862">
    <property type="entry name" value="AA_TRNA_LIGASE_II"/>
    <property type="match status" value="1"/>
</dbReference>
<reference evidence="6" key="1">
    <citation type="submission" date="2022-06" db="EMBL/GenBank/DDBJ databases">
        <title>CFH 74404 Thermomicrobiaceae sp.</title>
        <authorList>
            <person name="Ming H."/>
            <person name="Li W.-J."/>
            <person name="Zhao Z."/>
        </authorList>
    </citation>
    <scope>NUCLEOTIDE SEQUENCE</scope>
    <source>
        <strain evidence="6">CFH 74404</strain>
    </source>
</reference>
<dbReference type="InterPro" id="IPR004516">
    <property type="entry name" value="HisRS/HisZ"/>
</dbReference>